<dbReference type="OrthoDB" id="377733at2759"/>
<evidence type="ECO:0008006" key="7">
    <source>
        <dbReference type="Google" id="ProtNLM"/>
    </source>
</evidence>
<feature type="non-terminal residue" evidence="5">
    <location>
        <position position="1"/>
    </location>
</feature>
<evidence type="ECO:0000256" key="4">
    <source>
        <dbReference type="ARBA" id="ARBA00023136"/>
    </source>
</evidence>
<dbReference type="GO" id="GO:0140326">
    <property type="term" value="F:ATPase-coupled intramembrane lipid transporter activity"/>
    <property type="evidence" value="ECO:0007669"/>
    <property type="project" value="TreeGrafter"/>
</dbReference>
<evidence type="ECO:0000313" key="5">
    <source>
        <dbReference type="EMBL" id="KIH49533.1"/>
    </source>
</evidence>
<dbReference type="Gene3D" id="1.20.1110.10">
    <property type="entry name" value="Calcium-transporting ATPase, transmembrane domain"/>
    <property type="match status" value="1"/>
</dbReference>
<dbReference type="PANTHER" id="PTHR24092">
    <property type="entry name" value="PROBABLE PHOSPHOLIPID-TRANSPORTING ATPASE"/>
    <property type="match status" value="1"/>
</dbReference>
<dbReference type="Gene3D" id="3.40.1110.10">
    <property type="entry name" value="Calcium-transporting ATPase, cytoplasmic domain N"/>
    <property type="match status" value="1"/>
</dbReference>
<evidence type="ECO:0000256" key="3">
    <source>
        <dbReference type="ARBA" id="ARBA00022989"/>
    </source>
</evidence>
<evidence type="ECO:0000313" key="6">
    <source>
        <dbReference type="Proteomes" id="UP000054047"/>
    </source>
</evidence>
<dbReference type="PROSITE" id="PS00154">
    <property type="entry name" value="ATPASE_E1_E2"/>
    <property type="match status" value="1"/>
</dbReference>
<evidence type="ECO:0000256" key="1">
    <source>
        <dbReference type="ARBA" id="ARBA00004370"/>
    </source>
</evidence>
<keyword evidence="6" id="KW-1185">Reference proteome</keyword>
<dbReference type="GO" id="GO:0000166">
    <property type="term" value="F:nucleotide binding"/>
    <property type="evidence" value="ECO:0007669"/>
    <property type="project" value="InterPro"/>
</dbReference>
<keyword evidence="3" id="KW-1133">Transmembrane helix</keyword>
<reference evidence="5 6" key="1">
    <citation type="submission" date="2013-12" db="EMBL/GenBank/DDBJ databases">
        <title>Draft genome of the parsitic nematode Ancylostoma duodenale.</title>
        <authorList>
            <person name="Mitreva M."/>
        </authorList>
    </citation>
    <scope>NUCLEOTIDE SEQUENCE [LARGE SCALE GENOMIC DNA]</scope>
    <source>
        <strain evidence="5 6">Zhejiang</strain>
    </source>
</reference>
<dbReference type="AlphaFoldDB" id="A0A0C2BZY7"/>
<keyword evidence="2" id="KW-0812">Transmembrane</keyword>
<organism evidence="5 6">
    <name type="scientific">Ancylostoma duodenale</name>
    <dbReference type="NCBI Taxonomy" id="51022"/>
    <lineage>
        <taxon>Eukaryota</taxon>
        <taxon>Metazoa</taxon>
        <taxon>Ecdysozoa</taxon>
        <taxon>Nematoda</taxon>
        <taxon>Chromadorea</taxon>
        <taxon>Rhabditida</taxon>
        <taxon>Rhabditina</taxon>
        <taxon>Rhabditomorpha</taxon>
        <taxon>Strongyloidea</taxon>
        <taxon>Ancylostomatidae</taxon>
        <taxon>Ancylostomatinae</taxon>
        <taxon>Ancylostoma</taxon>
    </lineage>
</organism>
<dbReference type="InterPro" id="IPR018303">
    <property type="entry name" value="ATPase_P-typ_P_site"/>
</dbReference>
<dbReference type="SUPFAM" id="SSF56784">
    <property type="entry name" value="HAD-like"/>
    <property type="match status" value="1"/>
</dbReference>
<dbReference type="InterPro" id="IPR036412">
    <property type="entry name" value="HAD-like_sf"/>
</dbReference>
<comment type="subcellular location">
    <subcellularLocation>
        <location evidence="1">Membrane</location>
    </subcellularLocation>
</comment>
<keyword evidence="4" id="KW-0472">Membrane</keyword>
<dbReference type="PANTHER" id="PTHR24092:SF215">
    <property type="entry name" value="PHOSPHOLIPID-TRANSPORTING ATPASE"/>
    <property type="match status" value="1"/>
</dbReference>
<evidence type="ECO:0000256" key="2">
    <source>
        <dbReference type="ARBA" id="ARBA00022692"/>
    </source>
</evidence>
<dbReference type="InterPro" id="IPR023299">
    <property type="entry name" value="ATPase_P-typ_cyto_dom_N"/>
</dbReference>
<proteinExistence type="predicted"/>
<dbReference type="GO" id="GO:0045332">
    <property type="term" value="P:phospholipid translocation"/>
    <property type="evidence" value="ECO:0007669"/>
    <property type="project" value="TreeGrafter"/>
</dbReference>
<dbReference type="GO" id="GO:0005886">
    <property type="term" value="C:plasma membrane"/>
    <property type="evidence" value="ECO:0007669"/>
    <property type="project" value="TreeGrafter"/>
</dbReference>
<sequence length="112" mass="12840">VIVPISLYITVEIIKAAQIYFLSQDIELYDEESDRPIDCRSLNIPEELGQITHVLSDKTGTLTENIMVFRNCAFDLKDYGSEKDLVILQFQHVSVYFWCSFVVFAAERSAPD</sequence>
<name>A0A0C2BZY7_9BILA</name>
<protein>
    <recommendedName>
        <fullName evidence="7">IC domain protein, HAD ATPase, P-type family</fullName>
    </recommendedName>
</protein>
<dbReference type="Gene3D" id="3.40.50.1000">
    <property type="entry name" value="HAD superfamily/HAD-like"/>
    <property type="match status" value="1"/>
</dbReference>
<dbReference type="InterPro" id="IPR023214">
    <property type="entry name" value="HAD_sf"/>
</dbReference>
<gene>
    <name evidence="5" type="ORF">ANCDUO_20393</name>
</gene>
<accession>A0A0C2BZY7</accession>
<dbReference type="Proteomes" id="UP000054047">
    <property type="component" value="Unassembled WGS sequence"/>
</dbReference>
<dbReference type="EMBL" id="KN753010">
    <property type="protein sequence ID" value="KIH49533.1"/>
    <property type="molecule type" value="Genomic_DNA"/>
</dbReference>